<dbReference type="Gene3D" id="3.40.50.2000">
    <property type="entry name" value="Glycogen Phosphorylase B"/>
    <property type="match status" value="1"/>
</dbReference>
<reference evidence="1 2" key="1">
    <citation type="submission" date="2020-05" db="EMBL/GenBank/DDBJ databases">
        <title>MicrobeNet Type strains.</title>
        <authorList>
            <person name="Nicholson A.C."/>
        </authorList>
    </citation>
    <scope>NUCLEOTIDE SEQUENCE [LARGE SCALE GENOMIC DNA]</scope>
    <source>
        <strain evidence="1 2">JCM 14282</strain>
    </source>
</reference>
<dbReference type="Pfam" id="PF13692">
    <property type="entry name" value="Glyco_trans_1_4"/>
    <property type="match status" value="1"/>
</dbReference>
<keyword evidence="1" id="KW-0808">Transferase</keyword>
<dbReference type="EMBL" id="JABEMB010000004">
    <property type="protein sequence ID" value="NNH03258.1"/>
    <property type="molecule type" value="Genomic_DNA"/>
</dbReference>
<dbReference type="RefSeq" id="WP_167037718.1">
    <property type="nucleotide sequence ID" value="NZ_BAAANA010000001.1"/>
</dbReference>
<keyword evidence="2" id="KW-1185">Reference proteome</keyword>
<name>A0A7Y2M1A2_9MICO</name>
<dbReference type="GO" id="GO:0016740">
    <property type="term" value="F:transferase activity"/>
    <property type="evidence" value="ECO:0007669"/>
    <property type="project" value="UniProtKB-KW"/>
</dbReference>
<dbReference type="SUPFAM" id="SSF53756">
    <property type="entry name" value="UDP-Glycosyltransferase/glycogen phosphorylase"/>
    <property type="match status" value="1"/>
</dbReference>
<organism evidence="1 2">
    <name type="scientific">Microbacterium ulmi</name>
    <dbReference type="NCBI Taxonomy" id="179095"/>
    <lineage>
        <taxon>Bacteria</taxon>
        <taxon>Bacillati</taxon>
        <taxon>Actinomycetota</taxon>
        <taxon>Actinomycetes</taxon>
        <taxon>Micrococcales</taxon>
        <taxon>Microbacteriaceae</taxon>
        <taxon>Microbacterium</taxon>
    </lineage>
</organism>
<evidence type="ECO:0000313" key="2">
    <source>
        <dbReference type="Proteomes" id="UP000543598"/>
    </source>
</evidence>
<dbReference type="Proteomes" id="UP000543598">
    <property type="component" value="Unassembled WGS sequence"/>
</dbReference>
<dbReference type="AlphaFoldDB" id="A0A7Y2M1A2"/>
<gene>
    <name evidence="1" type="ORF">HLA99_05280</name>
</gene>
<accession>A0A7Y2M1A2</accession>
<proteinExistence type="predicted"/>
<dbReference type="PANTHER" id="PTHR12526">
    <property type="entry name" value="GLYCOSYLTRANSFERASE"/>
    <property type="match status" value="1"/>
</dbReference>
<sequence>MTRPIVVLSLEPWDDVWRRNQYLIDGLLRLDPALRVLFVEPAADPVYAALSRRLPRPGAGRRVPPGGDGRLILFQPTKWLPRVAGSTADRLLRRQVTRAVRRLGWERPALWVNDPRWAQIVVETGWPSLYDMTDDWVEATRSGRESRRLRETDALLLRVADAVVVCSRGLETSRGRVRPVHLVPNAVDVDRYRTPVARPGDLSAGEVALYAGTLHEDRLDVDLVVGTARALRDRGASVVLVGPNALTAENTAILEAQPNVHVLGARPWHAVPAYLQHADVLIVPHVVDGFTESLDPIKLYEYLAVGRPIASTPVAGFRERDGRGVAVARAEDFPEKVAGLIAEQPRTLPAEDVPTWDERVAAMLGILRELPA</sequence>
<protein>
    <submittedName>
        <fullName evidence="1">Glycosyltransferase</fullName>
    </submittedName>
</protein>
<evidence type="ECO:0000313" key="1">
    <source>
        <dbReference type="EMBL" id="NNH03258.1"/>
    </source>
</evidence>
<comment type="caution">
    <text evidence="1">The sequence shown here is derived from an EMBL/GenBank/DDBJ whole genome shotgun (WGS) entry which is preliminary data.</text>
</comment>